<feature type="transmembrane region" description="Helical" evidence="1">
    <location>
        <begin position="6"/>
        <end position="25"/>
    </location>
</feature>
<dbReference type="EMBL" id="JXMW01000005">
    <property type="protein sequence ID" value="OQD59232.1"/>
    <property type="molecule type" value="Genomic_DNA"/>
</dbReference>
<dbReference type="OrthoDB" id="64436at2157"/>
<dbReference type="AlphaFoldDB" id="A0A1V6N3N1"/>
<feature type="transmembrane region" description="Helical" evidence="1">
    <location>
        <begin position="32"/>
        <end position="51"/>
    </location>
</feature>
<gene>
    <name evidence="2" type="primary">ehaL</name>
    <name evidence="2" type="ORF">MBBAR_5c00750</name>
</gene>
<feature type="transmembrane region" description="Helical" evidence="1">
    <location>
        <begin position="57"/>
        <end position="82"/>
    </location>
</feature>
<dbReference type="RefSeq" id="WP_080459910.1">
    <property type="nucleotide sequence ID" value="NZ_BBET01000279.1"/>
</dbReference>
<keyword evidence="3" id="KW-1185">Reference proteome</keyword>
<keyword evidence="1" id="KW-0812">Transmembrane</keyword>
<dbReference type="Proteomes" id="UP000191661">
    <property type="component" value="Unassembled WGS sequence"/>
</dbReference>
<dbReference type="Pfam" id="PF09877">
    <property type="entry name" value="EhaL"/>
    <property type="match status" value="1"/>
</dbReference>
<organism evidence="2 3">
    <name type="scientific">Methanobrevibacter arboriphilus JCM 13429 = DSM 1125</name>
    <dbReference type="NCBI Taxonomy" id="1300164"/>
    <lineage>
        <taxon>Archaea</taxon>
        <taxon>Methanobacteriati</taxon>
        <taxon>Methanobacteriota</taxon>
        <taxon>Methanomada group</taxon>
        <taxon>Methanobacteria</taxon>
        <taxon>Methanobacteriales</taxon>
        <taxon>Methanobacteriaceae</taxon>
        <taxon>Methanobrevibacter</taxon>
    </lineage>
</organism>
<keyword evidence="1" id="KW-0472">Membrane</keyword>
<feature type="transmembrane region" description="Helical" evidence="1">
    <location>
        <begin position="94"/>
        <end position="110"/>
    </location>
</feature>
<proteinExistence type="predicted"/>
<comment type="caution">
    <text evidence="2">The sequence shown here is derived from an EMBL/GenBank/DDBJ whole genome shotgun (WGS) entry which is preliminary data.</text>
</comment>
<evidence type="ECO:0000313" key="2">
    <source>
        <dbReference type="EMBL" id="OQD59232.1"/>
    </source>
</evidence>
<sequence>MSELSYLIYILVFIIGSVLGLLISYKKHGEPFVFNGIEIFSLIIAIIGWILLFNYSFIYHIIGFISPEILISIGLFLIALVIGMRPGYGRKETLIGIILSAIIWIITYMLI</sequence>
<keyword evidence="1" id="KW-1133">Transmembrane helix</keyword>
<accession>A0A1V6N3N1</accession>
<name>A0A1V6N3N1_METAZ</name>
<protein>
    <submittedName>
        <fullName evidence="2">Energy-converting hydrogenase A, subunit L</fullName>
    </submittedName>
</protein>
<evidence type="ECO:0000256" key="1">
    <source>
        <dbReference type="SAM" id="Phobius"/>
    </source>
</evidence>
<dbReference type="InterPro" id="IPR019211">
    <property type="entry name" value="EhaL"/>
</dbReference>
<evidence type="ECO:0000313" key="3">
    <source>
        <dbReference type="Proteomes" id="UP000191661"/>
    </source>
</evidence>
<reference evidence="2 3" key="1">
    <citation type="submission" date="2014-12" db="EMBL/GenBank/DDBJ databases">
        <title>Genome sequence of Methanobrevibacter arboriphilicus DH1, DSM1125.</title>
        <authorList>
            <person name="Poehlein A."/>
            <person name="Thauer R.K."/>
            <person name="Seedorf H."/>
            <person name="Daniel R."/>
        </authorList>
    </citation>
    <scope>NUCLEOTIDE SEQUENCE [LARGE SCALE GENOMIC DNA]</scope>
    <source>
        <strain evidence="2 3">DH1</strain>
    </source>
</reference>